<dbReference type="PROSITE" id="PS50928">
    <property type="entry name" value="ABC_TM1"/>
    <property type="match status" value="2"/>
</dbReference>
<organism evidence="11 12">
    <name type="scientific">Nocardia vinacea</name>
    <dbReference type="NCBI Taxonomy" id="96468"/>
    <lineage>
        <taxon>Bacteria</taxon>
        <taxon>Bacillati</taxon>
        <taxon>Actinomycetota</taxon>
        <taxon>Actinomycetes</taxon>
        <taxon>Mycobacteriales</taxon>
        <taxon>Nocardiaceae</taxon>
        <taxon>Nocardia</taxon>
    </lineage>
</organism>
<feature type="domain" description="ABC transmembrane type-1" evidence="10">
    <location>
        <begin position="95"/>
        <end position="302"/>
    </location>
</feature>
<feature type="transmembrane region" description="Helical" evidence="8">
    <location>
        <begin position="457"/>
        <end position="475"/>
    </location>
</feature>
<feature type="transmembrane region" description="Helical" evidence="8">
    <location>
        <begin position="227"/>
        <end position="248"/>
    </location>
</feature>
<name>A0ABZ1YYN0_9NOCA</name>
<gene>
    <name evidence="11" type="ORF">OG563_09420</name>
</gene>
<keyword evidence="7 8" id="KW-0472">Membrane</keyword>
<feature type="domain" description="ABC transmembrane type-1" evidence="10">
    <location>
        <begin position="393"/>
        <end position="583"/>
    </location>
</feature>
<feature type="transmembrane region" description="Helical" evidence="8">
    <location>
        <begin position="99"/>
        <end position="119"/>
    </location>
</feature>
<dbReference type="RefSeq" id="WP_329412723.1">
    <property type="nucleotide sequence ID" value="NZ_CP109441.1"/>
</dbReference>
<dbReference type="PANTHER" id="PTHR43357">
    <property type="entry name" value="INNER MEMBRANE ABC TRANSPORTER PERMEASE PROTEIN YDCV"/>
    <property type="match status" value="1"/>
</dbReference>
<dbReference type="SUPFAM" id="SSF161098">
    <property type="entry name" value="MetI-like"/>
    <property type="match status" value="2"/>
</dbReference>
<evidence type="ECO:0000256" key="8">
    <source>
        <dbReference type="RuleBase" id="RU363032"/>
    </source>
</evidence>
<feature type="transmembrane region" description="Helical" evidence="8">
    <location>
        <begin position="562"/>
        <end position="582"/>
    </location>
</feature>
<reference evidence="11" key="1">
    <citation type="submission" date="2022-10" db="EMBL/GenBank/DDBJ databases">
        <title>The complete genomes of actinobacterial strains from the NBC collection.</title>
        <authorList>
            <person name="Joergensen T.S."/>
            <person name="Alvarez Arevalo M."/>
            <person name="Sterndorff E.B."/>
            <person name="Faurdal D."/>
            <person name="Vuksanovic O."/>
            <person name="Mourched A.-S."/>
            <person name="Charusanti P."/>
            <person name="Shaw S."/>
            <person name="Blin K."/>
            <person name="Weber T."/>
        </authorList>
    </citation>
    <scope>NUCLEOTIDE SEQUENCE</scope>
    <source>
        <strain evidence="11">NBC_01482</strain>
    </source>
</reference>
<sequence>MSALATGPTTDQPRSESIEPARKSTASRYRRPRVRRWLPVLLQLALLALIVLCPMFFIVMGAFTDKSERTSLFDFGDFTLDNFRVLGSGTARSAMLNSAAVGIGASLLALAIGCTLAFLAARTDIPGRKLIYGIGIAPLFLPALVGSLAWVLLGGPATGYLNLALNSIGLPNAINIYSFGGMIFVLGLYYAPYPFLMVHSALSLMNPDLEDAASLHGAKLTQMLRKVTFPLVMPAVVGSGILVFALSVENFPVGQVIGVAGGIDTLPTMIYRLMNASPARSNDAAAVAIVLTVLLVVVVAFQQRAMAGKQYTTVTGKGVRARKVPLRGWRRPAAVFAWVYCALAVVLPVFALILASLQTSPYVADLGQLGRPGALSLWGMGQTLRSSDFHHVVVNSVTVGVATAAIGTALCFALAYTRYRTDAPGRKLLEYVAMLPLAVPAVVLGLGLLWTWLAMPIPLYGTLAVLVIAFVAVFLPQGYRGVSASIIQLDKDLEDSAVMLGARRYRAISFVTAPLLRVGLSSTFLLLLMLSMRELTAALFLFTSDTRLLSIAIFDAYDNGSFQAAAELSLLYCVVIATLAVLSRRLGSKETV</sequence>
<dbReference type="Proteomes" id="UP001432062">
    <property type="component" value="Chromosome"/>
</dbReference>
<keyword evidence="12" id="KW-1185">Reference proteome</keyword>
<evidence type="ECO:0000256" key="2">
    <source>
        <dbReference type="ARBA" id="ARBA00022448"/>
    </source>
</evidence>
<feature type="transmembrane region" description="Helical" evidence="8">
    <location>
        <begin position="131"/>
        <end position="153"/>
    </location>
</feature>
<dbReference type="PANTHER" id="PTHR43357:SF4">
    <property type="entry name" value="INNER MEMBRANE ABC TRANSPORTER PERMEASE PROTEIN YDCV"/>
    <property type="match status" value="1"/>
</dbReference>
<dbReference type="Pfam" id="PF00528">
    <property type="entry name" value="BPD_transp_1"/>
    <property type="match status" value="2"/>
</dbReference>
<keyword evidence="2 8" id="KW-0813">Transport</keyword>
<feature type="transmembrane region" description="Helical" evidence="8">
    <location>
        <begin position="392"/>
        <end position="416"/>
    </location>
</feature>
<keyword evidence="5 8" id="KW-0812">Transmembrane</keyword>
<evidence type="ECO:0000259" key="10">
    <source>
        <dbReference type="PROSITE" id="PS50928"/>
    </source>
</evidence>
<comment type="subcellular location">
    <subcellularLocation>
        <location evidence="1">Cell inner membrane</location>
        <topology evidence="1">Multi-pass membrane protein</topology>
    </subcellularLocation>
    <subcellularLocation>
        <location evidence="8">Cell membrane</location>
        <topology evidence="8">Multi-pass membrane protein</topology>
    </subcellularLocation>
</comment>
<evidence type="ECO:0000256" key="4">
    <source>
        <dbReference type="ARBA" id="ARBA00022519"/>
    </source>
</evidence>
<evidence type="ECO:0000256" key="9">
    <source>
        <dbReference type="SAM" id="MobiDB-lite"/>
    </source>
</evidence>
<feature type="transmembrane region" description="Helical" evidence="8">
    <location>
        <begin position="284"/>
        <end position="301"/>
    </location>
</feature>
<dbReference type="InterPro" id="IPR035906">
    <property type="entry name" value="MetI-like_sf"/>
</dbReference>
<keyword evidence="4" id="KW-0997">Cell inner membrane</keyword>
<evidence type="ECO:0000313" key="11">
    <source>
        <dbReference type="EMBL" id="WUV48389.1"/>
    </source>
</evidence>
<comment type="similarity">
    <text evidence="8">Belongs to the binding-protein-dependent transport system permease family.</text>
</comment>
<keyword evidence="3" id="KW-1003">Cell membrane</keyword>
<keyword evidence="6 8" id="KW-1133">Transmembrane helix</keyword>
<evidence type="ECO:0000256" key="5">
    <source>
        <dbReference type="ARBA" id="ARBA00022692"/>
    </source>
</evidence>
<accession>A0ABZ1YYN0</accession>
<dbReference type="EMBL" id="CP109441">
    <property type="protein sequence ID" value="WUV48389.1"/>
    <property type="molecule type" value="Genomic_DNA"/>
</dbReference>
<evidence type="ECO:0000256" key="7">
    <source>
        <dbReference type="ARBA" id="ARBA00023136"/>
    </source>
</evidence>
<evidence type="ECO:0000256" key="1">
    <source>
        <dbReference type="ARBA" id="ARBA00004429"/>
    </source>
</evidence>
<feature type="transmembrane region" description="Helical" evidence="8">
    <location>
        <begin position="37"/>
        <end position="63"/>
    </location>
</feature>
<evidence type="ECO:0000256" key="3">
    <source>
        <dbReference type="ARBA" id="ARBA00022475"/>
    </source>
</evidence>
<feature type="compositionally biased region" description="Basic and acidic residues" evidence="9">
    <location>
        <begin position="13"/>
        <end position="22"/>
    </location>
</feature>
<feature type="region of interest" description="Disordered" evidence="9">
    <location>
        <begin position="1"/>
        <end position="25"/>
    </location>
</feature>
<dbReference type="CDD" id="cd06261">
    <property type="entry name" value="TM_PBP2"/>
    <property type="match status" value="2"/>
</dbReference>
<feature type="transmembrane region" description="Helical" evidence="8">
    <location>
        <begin position="428"/>
        <end position="451"/>
    </location>
</feature>
<protein>
    <submittedName>
        <fullName evidence="11">Iron ABC transporter permease</fullName>
    </submittedName>
</protein>
<feature type="transmembrane region" description="Helical" evidence="8">
    <location>
        <begin position="333"/>
        <end position="357"/>
    </location>
</feature>
<proteinExistence type="inferred from homology"/>
<feature type="transmembrane region" description="Helical" evidence="8">
    <location>
        <begin position="173"/>
        <end position="191"/>
    </location>
</feature>
<dbReference type="Gene3D" id="1.10.3720.10">
    <property type="entry name" value="MetI-like"/>
    <property type="match status" value="2"/>
</dbReference>
<evidence type="ECO:0000313" key="12">
    <source>
        <dbReference type="Proteomes" id="UP001432062"/>
    </source>
</evidence>
<dbReference type="InterPro" id="IPR000515">
    <property type="entry name" value="MetI-like"/>
</dbReference>
<evidence type="ECO:0000256" key="6">
    <source>
        <dbReference type="ARBA" id="ARBA00022989"/>
    </source>
</evidence>